<dbReference type="Proteomes" id="UP001139369">
    <property type="component" value="Unassembled WGS sequence"/>
</dbReference>
<reference evidence="3" key="1">
    <citation type="submission" date="2022-02" db="EMBL/GenBank/DDBJ databases">
        <title>Polaribacter sp. MSW13, isolated from seawater.</title>
        <authorList>
            <person name="Kristyanto S."/>
            <person name="Jung J."/>
            <person name="Jeon C.O."/>
        </authorList>
    </citation>
    <scope>NUCLEOTIDE SEQUENCE</scope>
    <source>
        <strain evidence="3">MSW13</strain>
    </source>
</reference>
<dbReference type="PANTHER" id="PTHR46312:SF2">
    <property type="entry name" value="NUCLEOTIDE-BINDING OLIGOMERIZATION DOMAIN-CONTAINING PROTEIN 2-LIKE"/>
    <property type="match status" value="1"/>
</dbReference>
<dbReference type="PANTHER" id="PTHR46312">
    <property type="entry name" value="NACHT DOMAIN-CONTAINING PROTEIN"/>
    <property type="match status" value="1"/>
</dbReference>
<evidence type="ECO:0000259" key="2">
    <source>
        <dbReference type="PROSITE" id="PS50837"/>
    </source>
</evidence>
<sequence>MELNEIKDIAIIAKPFVEPIISTLISPKVAQLKSWLKKQQTNNKVFDNYFENKFEEYLFRTYRNCSNLNILVFPNQQIQIKNIYQPITLNSSKNGGNYKISSFEESFITKYKRILISDNAGMGKSTLMKWISISIIEQSISIPILIELKRINKRHTLLDEIFNQINPIDKSFDKNLILKFLELGSFTILFDGFDEIEYNERQTVIQDIKSLTSKAPENWYILTSRPDSELTSFGDFQLFNINPLSKKESFELIDKYDSVNNNHLSEKLKEGIEIKFSQVKEFLTNPFLVSLLYKTYTYNKDIPSKKSTFYDEVYSALYKHHDLSKDGYKRNKKSGLDIHDFRLVLRRLAFNTSKVAKTEYTDIQLIAYLKEVNQSINLEFKELSYSEDLELNVPLFVRDGQNLKWSHKSVQDYFTAEYICSHPKKKEIVQKIYESQKSNYLQIIDFISELEPQIFSETILLPLLKKFIYYSDNSYKSCKISTKEIRRRQSITFGILFGMQQNVDNISDWVKKFHDDSERKIGEFTLNNINISTAEKKPIMSLIAISFDQEIINIIGNKGSKYTKKIERNDKQKELNIKLPSKEILFIDDKPDCLFNNPKIFNAVSNKIISSRIETSSSNNSYLLDYEKSKTEIKEIERQIKIEKEKDILEGI</sequence>
<dbReference type="EMBL" id="JAKQYM010000028">
    <property type="protein sequence ID" value="MCI2230483.1"/>
    <property type="molecule type" value="Genomic_DNA"/>
</dbReference>
<proteinExistence type="predicted"/>
<dbReference type="AlphaFoldDB" id="A0A9X1VRE1"/>
<keyword evidence="4" id="KW-1185">Reference proteome</keyword>
<name>A0A9X1VRE1_9FLAO</name>
<dbReference type="PROSITE" id="PS50837">
    <property type="entry name" value="NACHT"/>
    <property type="match status" value="1"/>
</dbReference>
<dbReference type="InterPro" id="IPR055036">
    <property type="entry name" value="SNaCT5"/>
</dbReference>
<dbReference type="Pfam" id="PF05729">
    <property type="entry name" value="NACHT"/>
    <property type="match status" value="1"/>
</dbReference>
<gene>
    <name evidence="3" type="ORF">MC378_14985</name>
</gene>
<comment type="caution">
    <text evidence="3">The sequence shown here is derived from an EMBL/GenBank/DDBJ whole genome shotgun (WGS) entry which is preliminary data.</text>
</comment>
<feature type="coiled-coil region" evidence="1">
    <location>
        <begin position="619"/>
        <end position="646"/>
    </location>
</feature>
<dbReference type="RefSeq" id="WP_242179617.1">
    <property type="nucleotide sequence ID" value="NZ_JAKQYM010000028.1"/>
</dbReference>
<accession>A0A9X1VRE1</accession>
<evidence type="ECO:0000256" key="1">
    <source>
        <dbReference type="SAM" id="Coils"/>
    </source>
</evidence>
<keyword evidence="1" id="KW-0175">Coiled coil</keyword>
<dbReference type="SUPFAM" id="SSF52540">
    <property type="entry name" value="P-loop containing nucleoside triphosphate hydrolases"/>
    <property type="match status" value="1"/>
</dbReference>
<feature type="domain" description="NACHT" evidence="2">
    <location>
        <begin position="112"/>
        <end position="230"/>
    </location>
</feature>
<dbReference type="InterPro" id="IPR027417">
    <property type="entry name" value="P-loop_NTPase"/>
</dbReference>
<dbReference type="InterPro" id="IPR007111">
    <property type="entry name" value="NACHT_NTPase"/>
</dbReference>
<organism evidence="3 4">
    <name type="scientific">Polaribacter marinus</name>
    <dbReference type="NCBI Taxonomy" id="2916838"/>
    <lineage>
        <taxon>Bacteria</taxon>
        <taxon>Pseudomonadati</taxon>
        <taxon>Bacteroidota</taxon>
        <taxon>Flavobacteriia</taxon>
        <taxon>Flavobacteriales</taxon>
        <taxon>Flavobacteriaceae</taxon>
    </lineage>
</organism>
<dbReference type="Gene3D" id="3.40.50.300">
    <property type="entry name" value="P-loop containing nucleotide triphosphate hydrolases"/>
    <property type="match status" value="1"/>
</dbReference>
<protein>
    <submittedName>
        <fullName evidence="3">NACHT domain-containing protein</fullName>
    </submittedName>
</protein>
<dbReference type="Pfam" id="PF22711">
    <property type="entry name" value="SNaCT5"/>
    <property type="match status" value="1"/>
</dbReference>
<evidence type="ECO:0000313" key="4">
    <source>
        <dbReference type="Proteomes" id="UP001139369"/>
    </source>
</evidence>
<evidence type="ECO:0000313" key="3">
    <source>
        <dbReference type="EMBL" id="MCI2230483.1"/>
    </source>
</evidence>